<feature type="chain" id="PRO_5023886979" description="DUF2927 domain-containing protein" evidence="1">
    <location>
        <begin position="24"/>
        <end position="250"/>
    </location>
</feature>
<organism evidence="2 3">
    <name type="scientific">Hypericibacter terrae</name>
    <dbReference type="NCBI Taxonomy" id="2602015"/>
    <lineage>
        <taxon>Bacteria</taxon>
        <taxon>Pseudomonadati</taxon>
        <taxon>Pseudomonadota</taxon>
        <taxon>Alphaproteobacteria</taxon>
        <taxon>Rhodospirillales</taxon>
        <taxon>Dongiaceae</taxon>
        <taxon>Hypericibacter</taxon>
    </lineage>
</organism>
<accession>A0A5J6MHK1</accession>
<dbReference type="Proteomes" id="UP000326202">
    <property type="component" value="Chromosome"/>
</dbReference>
<proteinExistence type="predicted"/>
<dbReference type="Pfam" id="PF11150">
    <property type="entry name" value="DUF2927"/>
    <property type="match status" value="1"/>
</dbReference>
<dbReference type="AlphaFoldDB" id="A0A5J6MHK1"/>
<keyword evidence="1" id="KW-0732">Signal</keyword>
<dbReference type="EMBL" id="CP042906">
    <property type="protein sequence ID" value="QEX16939.1"/>
    <property type="molecule type" value="Genomic_DNA"/>
</dbReference>
<dbReference type="InterPro" id="IPR021323">
    <property type="entry name" value="DUF2927"/>
</dbReference>
<dbReference type="KEGG" id="htq:FRZ44_22340"/>
<reference evidence="2 3" key="1">
    <citation type="submission" date="2019-08" db="EMBL/GenBank/DDBJ databases">
        <title>Hyperibacter terrae gen. nov., sp. nov. and Hyperibacter viscosus sp. nov., two new members in the family Rhodospirillaceae isolated from the rhizosphere of Hypericum perforatum.</title>
        <authorList>
            <person name="Noviana Z."/>
        </authorList>
    </citation>
    <scope>NUCLEOTIDE SEQUENCE [LARGE SCALE GENOMIC DNA]</scope>
    <source>
        <strain evidence="2 3">R5913</strain>
    </source>
</reference>
<evidence type="ECO:0000313" key="3">
    <source>
        <dbReference type="Proteomes" id="UP000326202"/>
    </source>
</evidence>
<dbReference type="RefSeq" id="WP_151177235.1">
    <property type="nucleotide sequence ID" value="NZ_CP042906.1"/>
</dbReference>
<evidence type="ECO:0008006" key="4">
    <source>
        <dbReference type="Google" id="ProtNLM"/>
    </source>
</evidence>
<gene>
    <name evidence="2" type="ORF">FRZ44_22340</name>
</gene>
<keyword evidence="3" id="KW-1185">Reference proteome</keyword>
<feature type="signal peptide" evidence="1">
    <location>
        <begin position="1"/>
        <end position="23"/>
    </location>
</feature>
<dbReference type="OrthoDB" id="3295600at2"/>
<protein>
    <recommendedName>
        <fullName evidence="4">DUF2927 domain-containing protein</fullName>
    </recommendedName>
</protein>
<sequence>MAAISWAARVAVALSRCCRQSWAVILLAPLLAGAGGERVDRLVTDFDLIIFNTEFGTPMDAKIHKWITPIRIFLDARAGPLDLERKELEEHVALLRRLTGLKIEFVPKAADGNLMFVFDTQDRLIGSVNKYLAQPIGGWKDLHGSLCFGMFGVQDALQINFAVIGIPIDEVMSRGKLKDCVIEETTQVLGLPNDSDKVFPSVFNDHSPQVTLTDDDELLVRLLYSPRIDVGMSRAEALKVVREILEEGGP</sequence>
<evidence type="ECO:0000256" key="1">
    <source>
        <dbReference type="SAM" id="SignalP"/>
    </source>
</evidence>
<name>A0A5J6MHK1_9PROT</name>
<evidence type="ECO:0000313" key="2">
    <source>
        <dbReference type="EMBL" id="QEX16939.1"/>
    </source>
</evidence>